<keyword evidence="4" id="KW-1185">Reference proteome</keyword>
<dbReference type="RefSeq" id="WP_231448356.1">
    <property type="nucleotide sequence ID" value="NZ_JAJOMB010000022.1"/>
</dbReference>
<dbReference type="NCBIfam" id="TIGR00254">
    <property type="entry name" value="GGDEF"/>
    <property type="match status" value="1"/>
</dbReference>
<feature type="compositionally biased region" description="Low complexity" evidence="1">
    <location>
        <begin position="647"/>
        <end position="661"/>
    </location>
</feature>
<dbReference type="SMART" id="SM00267">
    <property type="entry name" value="GGDEF"/>
    <property type="match status" value="1"/>
</dbReference>
<evidence type="ECO:0000259" key="2">
    <source>
        <dbReference type="PROSITE" id="PS50887"/>
    </source>
</evidence>
<feature type="region of interest" description="Disordered" evidence="1">
    <location>
        <begin position="980"/>
        <end position="1079"/>
    </location>
</feature>
<dbReference type="PANTHER" id="PTHR45138">
    <property type="entry name" value="REGULATORY COMPONENTS OF SENSORY TRANSDUCTION SYSTEM"/>
    <property type="match status" value="1"/>
</dbReference>
<gene>
    <name evidence="3" type="ORF">LR394_32025</name>
</gene>
<feature type="domain" description="GGDEF" evidence="2">
    <location>
        <begin position="393"/>
        <end position="533"/>
    </location>
</feature>
<feature type="compositionally biased region" description="Basic and acidic residues" evidence="1">
    <location>
        <begin position="716"/>
        <end position="908"/>
    </location>
</feature>
<feature type="compositionally biased region" description="Pro residues" evidence="1">
    <location>
        <begin position="1252"/>
        <end position="1265"/>
    </location>
</feature>
<feature type="compositionally biased region" description="Low complexity" evidence="1">
    <location>
        <begin position="1185"/>
        <end position="1251"/>
    </location>
</feature>
<dbReference type="Gene3D" id="3.30.70.270">
    <property type="match status" value="1"/>
</dbReference>
<protein>
    <submittedName>
        <fullName evidence="3">GGDEF domain-containing protein</fullName>
    </submittedName>
</protein>
<evidence type="ECO:0000256" key="1">
    <source>
        <dbReference type="SAM" id="MobiDB-lite"/>
    </source>
</evidence>
<dbReference type="CDD" id="cd01949">
    <property type="entry name" value="GGDEF"/>
    <property type="match status" value="1"/>
</dbReference>
<feature type="compositionally biased region" description="Basic and acidic residues" evidence="1">
    <location>
        <begin position="1139"/>
        <end position="1148"/>
    </location>
</feature>
<dbReference type="GO" id="GO:0052621">
    <property type="term" value="F:diguanylate cyclase activity"/>
    <property type="evidence" value="ECO:0007669"/>
    <property type="project" value="TreeGrafter"/>
</dbReference>
<dbReference type="InterPro" id="IPR029787">
    <property type="entry name" value="Nucleotide_cyclase"/>
</dbReference>
<dbReference type="InterPro" id="IPR000160">
    <property type="entry name" value="GGDEF_dom"/>
</dbReference>
<dbReference type="GO" id="GO:0005886">
    <property type="term" value="C:plasma membrane"/>
    <property type="evidence" value="ECO:0007669"/>
    <property type="project" value="TreeGrafter"/>
</dbReference>
<name>A0A9X1SX70_9ACTN</name>
<accession>A0A9X1SX70</accession>
<organism evidence="3 4">
    <name type="scientific">Kineosporia babensis</name>
    <dbReference type="NCBI Taxonomy" id="499548"/>
    <lineage>
        <taxon>Bacteria</taxon>
        <taxon>Bacillati</taxon>
        <taxon>Actinomycetota</taxon>
        <taxon>Actinomycetes</taxon>
        <taxon>Kineosporiales</taxon>
        <taxon>Kineosporiaceae</taxon>
        <taxon>Kineosporia</taxon>
    </lineage>
</organism>
<feature type="compositionally biased region" description="Polar residues" evidence="1">
    <location>
        <begin position="1101"/>
        <end position="1118"/>
    </location>
</feature>
<reference evidence="3" key="1">
    <citation type="submission" date="2021-11" db="EMBL/GenBank/DDBJ databases">
        <title>Streptomyces corallinus and Kineosporia corallina sp. nov., two new coral-derived marine actinobacteria.</title>
        <authorList>
            <person name="Buangrab K."/>
            <person name="Sutthacheep M."/>
            <person name="Yeemin T."/>
            <person name="Harunari E."/>
            <person name="Igarashi Y."/>
            <person name="Sripreechasak P."/>
            <person name="Kanchanasin P."/>
            <person name="Tanasupawat S."/>
            <person name="Phongsopitanun W."/>
        </authorList>
    </citation>
    <scope>NUCLEOTIDE SEQUENCE</scope>
    <source>
        <strain evidence="3">JCM 31032</strain>
    </source>
</reference>
<evidence type="ECO:0000313" key="4">
    <source>
        <dbReference type="Proteomes" id="UP001138997"/>
    </source>
</evidence>
<feature type="region of interest" description="Disordered" evidence="1">
    <location>
        <begin position="711"/>
        <end position="908"/>
    </location>
</feature>
<comment type="caution">
    <text evidence="3">The sequence shown here is derived from an EMBL/GenBank/DDBJ whole genome shotgun (WGS) entry which is preliminary data.</text>
</comment>
<dbReference type="Pfam" id="PF00990">
    <property type="entry name" value="GGDEF"/>
    <property type="match status" value="1"/>
</dbReference>
<dbReference type="Proteomes" id="UP001138997">
    <property type="component" value="Unassembled WGS sequence"/>
</dbReference>
<dbReference type="SUPFAM" id="SSF55073">
    <property type="entry name" value="Nucleotide cyclase"/>
    <property type="match status" value="1"/>
</dbReference>
<evidence type="ECO:0000313" key="3">
    <source>
        <dbReference type="EMBL" id="MCD5315536.1"/>
    </source>
</evidence>
<sequence>MRGLPEELTRDGVSPLADVEKLVVEGRYGRADLALRRLEALIPSLAQTADDETLLLALYGRAVLLRRLGGGHQTAIAACDVLERAAHERQAGLWAAIACAARAQFRVDSGDIGGATSDLARADSALAGDELTEDGGYRLLNGLAVVYAALRLQDRADEIRTRIEHTISSRSTLDQAEHWATWATELAARAMEPLAGGAQDPQQEFMTRAVELATKVDELPEDAVPGTLRRGANGVRALAAAYRGRPSEALRLLGPDAFGTVGDLPSAERQIVSLAAMRAHALVGSLATARSLDDAAIAPPATLPNLVLEVCRTRERLWLETYANGEVVPVLHRMTELLVRLGWRGMDLVADTARQALEHQALRTESRTDALTGVGNRRALDEELRQLLRFGSLPLALILVDVNHFKEINDRFTHVVGDEVLRRVAASLSLQLRTDDQLLRYGGDEFVVLLPGTGDEEANAVAERMCAAVGARPWNELADGLDVTITTGVAAVWSLSGRRPDADAEKLFRRADERLLAAKRERPGDEEARSLYSGAPTTSWDAESADDVTAVSIPPTPTRTLGAEVLGPHSRPGTRSAVSQGLNGGRRATDPELDASAAEVTSGTAPVNGVDLRLPAAGDPALADGLADREIEEGRAETPYGTTAELPQSTPSSQSASSQSPKTPGTGTRRSRRAARDAEAAASPVNGISVEPQGLLGALGAEAAAASVVSRQASEAQDRAVRESRAKVEREAREQAERQAQERAERERAARERIEREARERAEREAREREARERAAQEARQRIEAERREKEERERIEAEARRLAEQIEREREAAQARAEAERLERERQAALAKAEAERRERERIEHERRERERRDAERRERERREAEARAKAEAERLDRERKERERIAAEAHAKAEAERRERERVERERREAEARAKAEAERLERERLERERLERERLERERVERERLERERLERERLERERLEQARLERERLERERLERERLERERKEAEARAKAEAERIAAEKAEKERKEALAKAEADRLERQRVERERRIHEARERAAAARREREARERAEREEAERLARDQAERDEAERRRLEEVRRAAEEIRREAYERAARLAASASGSTGSWPTTQGPNTGSWMMPGAAAIESPTTPSAPRPEQVEADRRFQEAAAEIYRPNPNLGPSTETIRALSDPLNDPLPGSGSGSSSSRSSSDSYSGSSYGSGSGYPSSGSSSGSDSSYSSSSSSYGSSSFGDSYSGSSSYPSPYSNAPEEPAPWSPSPSPSSPAPWDKDPQAGAGSANGWPDENGEDEGREQSGSGKSSGKGRRDPLGPPTSRQAIIDLSARRRHRND</sequence>
<feature type="compositionally biased region" description="Basic and acidic residues" evidence="1">
    <location>
        <begin position="518"/>
        <end position="529"/>
    </location>
</feature>
<dbReference type="PANTHER" id="PTHR45138:SF9">
    <property type="entry name" value="DIGUANYLATE CYCLASE DGCM-RELATED"/>
    <property type="match status" value="1"/>
</dbReference>
<dbReference type="InterPro" id="IPR043128">
    <property type="entry name" value="Rev_trsase/Diguanyl_cyclase"/>
</dbReference>
<dbReference type="EMBL" id="JAJOMB010000022">
    <property type="protein sequence ID" value="MCD5315536.1"/>
    <property type="molecule type" value="Genomic_DNA"/>
</dbReference>
<feature type="region of interest" description="Disordered" evidence="1">
    <location>
        <begin position="1093"/>
        <end position="1330"/>
    </location>
</feature>
<dbReference type="PROSITE" id="PS50887">
    <property type="entry name" value="GGDEF"/>
    <property type="match status" value="1"/>
</dbReference>
<dbReference type="GO" id="GO:1902201">
    <property type="term" value="P:negative regulation of bacterial-type flagellum-dependent cell motility"/>
    <property type="evidence" value="ECO:0007669"/>
    <property type="project" value="TreeGrafter"/>
</dbReference>
<dbReference type="GO" id="GO:0043709">
    <property type="term" value="P:cell adhesion involved in single-species biofilm formation"/>
    <property type="evidence" value="ECO:0007669"/>
    <property type="project" value="TreeGrafter"/>
</dbReference>
<proteinExistence type="predicted"/>
<dbReference type="InterPro" id="IPR050469">
    <property type="entry name" value="Diguanylate_Cyclase"/>
</dbReference>
<feature type="region of interest" description="Disordered" evidence="1">
    <location>
        <begin position="518"/>
        <end position="612"/>
    </location>
</feature>
<feature type="region of interest" description="Disordered" evidence="1">
    <location>
        <begin position="638"/>
        <end position="686"/>
    </location>
</feature>